<protein>
    <submittedName>
        <fullName evidence="1">Uncharacterized protein</fullName>
    </submittedName>
</protein>
<accession>A0A835GA24</accession>
<name>A0A835GA24_SPOEX</name>
<reference evidence="1" key="1">
    <citation type="submission" date="2020-08" db="EMBL/GenBank/DDBJ databases">
        <title>Spodoptera exigua strain:BAW_Kor-Di-RS1 Genome sequencing and assembly.</title>
        <authorList>
            <person name="Kim J."/>
            <person name="Nam H.Y."/>
            <person name="Kwon M."/>
            <person name="Choi J.H."/>
            <person name="Cho S.R."/>
            <person name="Kim G.-H."/>
        </authorList>
    </citation>
    <scope>NUCLEOTIDE SEQUENCE</scope>
    <source>
        <strain evidence="1">BAW_Kor-Di-RS1</strain>
        <tissue evidence="1">Whole-body</tissue>
    </source>
</reference>
<dbReference type="AlphaFoldDB" id="A0A835GA24"/>
<comment type="caution">
    <text evidence="1">The sequence shown here is derived from an EMBL/GenBank/DDBJ whole genome shotgun (WGS) entry which is preliminary data.</text>
</comment>
<evidence type="ECO:0000313" key="2">
    <source>
        <dbReference type="Proteomes" id="UP000648187"/>
    </source>
</evidence>
<organism evidence="1 2">
    <name type="scientific">Spodoptera exigua</name>
    <name type="common">Beet armyworm</name>
    <name type="synonym">Noctua fulgens</name>
    <dbReference type="NCBI Taxonomy" id="7107"/>
    <lineage>
        <taxon>Eukaryota</taxon>
        <taxon>Metazoa</taxon>
        <taxon>Ecdysozoa</taxon>
        <taxon>Arthropoda</taxon>
        <taxon>Hexapoda</taxon>
        <taxon>Insecta</taxon>
        <taxon>Pterygota</taxon>
        <taxon>Neoptera</taxon>
        <taxon>Endopterygota</taxon>
        <taxon>Lepidoptera</taxon>
        <taxon>Glossata</taxon>
        <taxon>Ditrysia</taxon>
        <taxon>Noctuoidea</taxon>
        <taxon>Noctuidae</taxon>
        <taxon>Amphipyrinae</taxon>
        <taxon>Spodoptera</taxon>
    </lineage>
</organism>
<evidence type="ECO:0000313" key="1">
    <source>
        <dbReference type="EMBL" id="KAF9409630.1"/>
    </source>
</evidence>
<keyword evidence="2" id="KW-1185">Reference proteome</keyword>
<dbReference type="Proteomes" id="UP000648187">
    <property type="component" value="Unassembled WGS sequence"/>
</dbReference>
<dbReference type="EMBL" id="JACKWZ010000306">
    <property type="protein sequence ID" value="KAF9409630.1"/>
    <property type="molecule type" value="Genomic_DNA"/>
</dbReference>
<sequence>MFKYKVINTYATHTTIEEDRETNTPSTSSKQDQLKLAIKSIIANRIKEVSMSILNEEPYPLIDTSVFKTLPCCCDELKYRKKGASSKTTVNLPEADISVKAAERIDKCMSIFPVDTELWELCFRLSKNYFLENHLSISKLEVVLRKYMESNATTMAAAIMYSNDCNQYSKILSPTFYLNMCNQVLDTWG</sequence>
<proteinExistence type="predicted"/>
<gene>
    <name evidence="1" type="ORF">HW555_011059</name>
</gene>